<proteinExistence type="predicted"/>
<dbReference type="AlphaFoldDB" id="A0A830H1M6"/>
<gene>
    <name evidence="1" type="ORF">GCM10007116_17750</name>
</gene>
<accession>A0A830H1M6</accession>
<reference evidence="1" key="2">
    <citation type="submission" date="2020-09" db="EMBL/GenBank/DDBJ databases">
        <authorList>
            <person name="Sun Q."/>
            <person name="Ohkuma M."/>
        </authorList>
    </citation>
    <scope>NUCLEOTIDE SEQUENCE</scope>
    <source>
        <strain evidence="1">JCM 31740</strain>
    </source>
</reference>
<comment type="caution">
    <text evidence="1">The sequence shown here is derived from an EMBL/GenBank/DDBJ whole genome shotgun (WGS) entry which is preliminary data.</text>
</comment>
<dbReference type="Proteomes" id="UP000616143">
    <property type="component" value="Unassembled WGS sequence"/>
</dbReference>
<evidence type="ECO:0000313" key="1">
    <source>
        <dbReference type="EMBL" id="GGU00957.1"/>
    </source>
</evidence>
<sequence length="75" mass="8546">MLDYYHHFRGYSQIVGAMGEFVFSLMDSERRGSASPRPTPCSSWSTGGFSRSGWSEPYGVFSCGKREIFGHYEDY</sequence>
<reference evidence="1" key="1">
    <citation type="journal article" date="2014" name="Int. J. Syst. Evol. Microbiol.">
        <title>Complete genome sequence of Corynebacterium casei LMG S-19264T (=DSM 44701T), isolated from a smear-ripened cheese.</title>
        <authorList>
            <consortium name="US DOE Joint Genome Institute (JGI-PGF)"/>
            <person name="Walter F."/>
            <person name="Albersmeier A."/>
            <person name="Kalinowski J."/>
            <person name="Ruckert C."/>
        </authorList>
    </citation>
    <scope>NUCLEOTIDE SEQUENCE</scope>
    <source>
        <strain evidence="1">JCM 31740</strain>
    </source>
</reference>
<dbReference type="EMBL" id="BMQS01000018">
    <property type="protein sequence ID" value="GGU00957.1"/>
    <property type="molecule type" value="Genomic_DNA"/>
</dbReference>
<protein>
    <submittedName>
        <fullName evidence="1">Uncharacterized protein</fullName>
    </submittedName>
</protein>
<name>A0A830H1M6_9CREN</name>
<organism evidence="1 2">
    <name type="scientific">Sulfodiicoccus acidiphilus</name>
    <dbReference type="NCBI Taxonomy" id="1670455"/>
    <lineage>
        <taxon>Archaea</taxon>
        <taxon>Thermoproteota</taxon>
        <taxon>Thermoprotei</taxon>
        <taxon>Sulfolobales</taxon>
        <taxon>Sulfolobaceae</taxon>
        <taxon>Sulfodiicoccus</taxon>
    </lineage>
</organism>
<evidence type="ECO:0000313" key="2">
    <source>
        <dbReference type="Proteomes" id="UP000616143"/>
    </source>
</evidence>